<dbReference type="SUPFAM" id="SSF75169">
    <property type="entry name" value="DsrEFH-like"/>
    <property type="match status" value="1"/>
</dbReference>
<proteinExistence type="predicted"/>
<dbReference type="Gene3D" id="3.40.1260.10">
    <property type="entry name" value="DsrEFH-like"/>
    <property type="match status" value="1"/>
</dbReference>
<protein>
    <submittedName>
        <fullName evidence="1">Uncharacterized protein</fullName>
    </submittedName>
</protein>
<keyword evidence="2" id="KW-1185">Reference proteome</keyword>
<organism evidence="1 2">
    <name type="scientific">Pedobacter cryophilus</name>
    <dbReference type="NCBI Taxonomy" id="2571271"/>
    <lineage>
        <taxon>Bacteria</taxon>
        <taxon>Pseudomonadati</taxon>
        <taxon>Bacteroidota</taxon>
        <taxon>Sphingobacteriia</taxon>
        <taxon>Sphingobacteriales</taxon>
        <taxon>Sphingobacteriaceae</taxon>
        <taxon>Pedobacter</taxon>
    </lineage>
</organism>
<dbReference type="PANTHER" id="PTHR37691:SF1">
    <property type="entry name" value="BLR3518 PROTEIN"/>
    <property type="match status" value="1"/>
</dbReference>
<dbReference type="Pfam" id="PF02635">
    <property type="entry name" value="DsrE"/>
    <property type="match status" value="1"/>
</dbReference>
<sequence>MVKPTYAQSNEELKQFNDAVSKKSKYKVVYQLNTDNAQVIESTLNNIGNSLADVTLKDKLKVELVVHGGGSVLFMKDHPYEKQLLALKEKGVIMVQCLNSMKKRKLTKEQMFPFIFYVESGNAELIIRQQQGWAYIHP</sequence>
<accession>A0A4V5NZ10</accession>
<dbReference type="PANTHER" id="PTHR37691">
    <property type="entry name" value="BLR3518 PROTEIN"/>
    <property type="match status" value="1"/>
</dbReference>
<reference evidence="1 2" key="1">
    <citation type="submission" date="2019-04" db="EMBL/GenBank/DDBJ databases">
        <title>Pedobacter sp. AR-3-17 sp. nov., isolated from Arctic soil.</title>
        <authorList>
            <person name="Dahal R.H."/>
            <person name="Kim D.-U."/>
        </authorList>
    </citation>
    <scope>NUCLEOTIDE SEQUENCE [LARGE SCALE GENOMIC DNA]</scope>
    <source>
        <strain evidence="1 2">AR-3-17</strain>
    </source>
</reference>
<dbReference type="OrthoDB" id="678766at2"/>
<gene>
    <name evidence="1" type="ORF">FA046_09870</name>
</gene>
<comment type="caution">
    <text evidence="1">The sequence shown here is derived from an EMBL/GenBank/DDBJ whole genome shotgun (WGS) entry which is preliminary data.</text>
</comment>
<dbReference type="InterPro" id="IPR027396">
    <property type="entry name" value="DsrEFH-like"/>
</dbReference>
<evidence type="ECO:0000313" key="2">
    <source>
        <dbReference type="Proteomes" id="UP000308181"/>
    </source>
</evidence>
<evidence type="ECO:0000313" key="1">
    <source>
        <dbReference type="EMBL" id="TKB97947.1"/>
    </source>
</evidence>
<name>A0A4V5NZ10_9SPHI</name>
<dbReference type="InterPro" id="IPR003787">
    <property type="entry name" value="Sulphur_relay_DsrE/F-like"/>
</dbReference>
<dbReference type="Proteomes" id="UP000308181">
    <property type="component" value="Unassembled WGS sequence"/>
</dbReference>
<dbReference type="AlphaFoldDB" id="A0A4V5NZ10"/>
<dbReference type="EMBL" id="SWBP01000003">
    <property type="protein sequence ID" value="TKB97947.1"/>
    <property type="molecule type" value="Genomic_DNA"/>
</dbReference>